<sequence length="136" mass="14114">MGVEPTGASAATSPGPISLAFVVVVGVAAGWMISRFLAGARTREEFLTPPRIVDVLARRLADRFGDRLLGDSEDDDLDRIVEQAVVTTGALIAGWIVAVLLARDSVGVILSTLALIVLGSLQVGEALVAHGARPSN</sequence>
<name>A0AAV3S9H3_9EURY</name>
<keyword evidence="3" id="KW-1185">Reference proteome</keyword>
<reference evidence="2 3" key="1">
    <citation type="journal article" date="2019" name="Int. J. Syst. Evol. Microbiol.">
        <title>The Global Catalogue of Microorganisms (GCM) 10K type strain sequencing project: providing services to taxonomists for standard genome sequencing and annotation.</title>
        <authorList>
            <consortium name="The Broad Institute Genomics Platform"/>
            <consortium name="The Broad Institute Genome Sequencing Center for Infectious Disease"/>
            <person name="Wu L."/>
            <person name="Ma J."/>
        </authorList>
    </citation>
    <scope>NUCLEOTIDE SEQUENCE [LARGE SCALE GENOMIC DNA]</scope>
    <source>
        <strain evidence="2 3">JCM 16330</strain>
    </source>
</reference>
<protein>
    <submittedName>
        <fullName evidence="2">Uncharacterized protein</fullName>
    </submittedName>
</protein>
<evidence type="ECO:0000313" key="3">
    <source>
        <dbReference type="Proteomes" id="UP001500837"/>
    </source>
</evidence>
<feature type="transmembrane region" description="Helical" evidence="1">
    <location>
        <begin position="84"/>
        <end position="102"/>
    </location>
</feature>
<gene>
    <name evidence="2" type="ORF">GCM10009066_17560</name>
</gene>
<accession>A0AAV3S9H3</accession>
<feature type="transmembrane region" description="Helical" evidence="1">
    <location>
        <begin position="108"/>
        <end position="128"/>
    </location>
</feature>
<dbReference type="AlphaFoldDB" id="A0AAV3S9H3"/>
<proteinExistence type="predicted"/>
<keyword evidence="1" id="KW-0472">Membrane</keyword>
<evidence type="ECO:0000313" key="2">
    <source>
        <dbReference type="EMBL" id="GAA0304075.1"/>
    </source>
</evidence>
<evidence type="ECO:0000256" key="1">
    <source>
        <dbReference type="SAM" id="Phobius"/>
    </source>
</evidence>
<comment type="caution">
    <text evidence="2">The sequence shown here is derived from an EMBL/GenBank/DDBJ whole genome shotgun (WGS) entry which is preliminary data.</text>
</comment>
<dbReference type="RefSeq" id="WP_211313076.1">
    <property type="nucleotide sequence ID" value="NZ_BAAABL010000051.1"/>
</dbReference>
<dbReference type="EMBL" id="BAAABL010000051">
    <property type="protein sequence ID" value="GAA0304075.1"/>
    <property type="molecule type" value="Genomic_DNA"/>
</dbReference>
<feature type="transmembrane region" description="Helical" evidence="1">
    <location>
        <begin position="17"/>
        <end position="38"/>
    </location>
</feature>
<dbReference type="Proteomes" id="UP001500837">
    <property type="component" value="Unassembled WGS sequence"/>
</dbReference>
<keyword evidence="1" id="KW-0812">Transmembrane</keyword>
<organism evidence="2 3">
    <name type="scientific">Halarchaeum salinum</name>
    <dbReference type="NCBI Taxonomy" id="489912"/>
    <lineage>
        <taxon>Archaea</taxon>
        <taxon>Methanobacteriati</taxon>
        <taxon>Methanobacteriota</taxon>
        <taxon>Stenosarchaea group</taxon>
        <taxon>Halobacteria</taxon>
        <taxon>Halobacteriales</taxon>
        <taxon>Halobacteriaceae</taxon>
    </lineage>
</organism>
<keyword evidence="1" id="KW-1133">Transmembrane helix</keyword>